<feature type="compositionally biased region" description="Pro residues" evidence="1">
    <location>
        <begin position="554"/>
        <end position="577"/>
    </location>
</feature>
<evidence type="ECO:0000313" key="4">
    <source>
        <dbReference type="Proteomes" id="UP000076738"/>
    </source>
</evidence>
<feature type="transmembrane region" description="Helical" evidence="2">
    <location>
        <begin position="34"/>
        <end position="58"/>
    </location>
</feature>
<dbReference type="AlphaFoldDB" id="A0A167IDZ4"/>
<feature type="transmembrane region" description="Helical" evidence="2">
    <location>
        <begin position="434"/>
        <end position="455"/>
    </location>
</feature>
<evidence type="ECO:0000313" key="3">
    <source>
        <dbReference type="EMBL" id="KZO92553.1"/>
    </source>
</evidence>
<feature type="region of interest" description="Disordered" evidence="1">
    <location>
        <begin position="755"/>
        <end position="834"/>
    </location>
</feature>
<sequence>MQCRAIHTGIPTERNYGSLSINVLALGSSFSMIWSSWVASVCGCYPTVAAQVAVLAVFSTNHEISSPASILVFFSYFVIIWWVWTSQVLYDVRFQSNDWLHRIFRFLQLGTFAFIGIGSKDFDPSNILPPDIAATPEDQAMQSEGWIAFKSISVAYALSRVLLAVQYLHTAYITRRHKRLLTLLIPAMMSSASAILWLVGGSLRFRSDIKLEICYSALALEYIVTGLLPVLVSYIPVPSYAISERYGALTLVILGEVSRMLPFLHVCSERFQGIIGLFLFHGFDTEFLQVGTFLSIQHCSFKEVLSNIGDAIQTIGLNFNTMAADLAAGNFSSSSVPLDVLSVQFAKLQLSPALPAEIQQIENDIKAFGPGESDPNIEFWQYWGQHQFYDVQLSTDVLEIYANLTKLNQTVIAQTASEDEVRAQQLLFDFMRSWIAELLQGALFFLPCMVFMLIARRADGHALQTDASFGVGQALSELSPLFGLGLSPFPSRSTVDKNTVQAAAEVPSGRALYTAILMSTNTEVEVEVDDPACPSSESPDPPSPLSSSIVLLPSPTPSSYPPPFQSPNNAPPPPTPPQADISFALALLLLAASQLGLVVARYPEVRRRERVAYAGVWEERLGEARRGVKRAREEVREVAGRVAAVSMDDAQHLADLGQAYAPGVFSILSTFQTALQKLYSSMPPLPTATEAREGLQGMLARVVDLERIGEVAEDDLVTALTQTQLRIMARRYAPDLSSLLTSALHRLRFALALPSPPPRLPAVQGQTRASPEPSPPADDWGVRSLPSSDERWAPAVHTSGLGREHRGERLKGAMGTLMPGLEGGRKGWEEEELD</sequence>
<name>A0A167IDZ4_CALVF</name>
<feature type="transmembrane region" description="Helical" evidence="2">
    <location>
        <begin position="70"/>
        <end position="90"/>
    </location>
</feature>
<evidence type="ECO:0000256" key="2">
    <source>
        <dbReference type="SAM" id="Phobius"/>
    </source>
</evidence>
<reference evidence="3 4" key="1">
    <citation type="journal article" date="2016" name="Mol. Biol. Evol.">
        <title>Comparative Genomics of Early-Diverging Mushroom-Forming Fungi Provides Insights into the Origins of Lignocellulose Decay Capabilities.</title>
        <authorList>
            <person name="Nagy L.G."/>
            <person name="Riley R."/>
            <person name="Tritt A."/>
            <person name="Adam C."/>
            <person name="Daum C."/>
            <person name="Floudas D."/>
            <person name="Sun H."/>
            <person name="Yadav J.S."/>
            <person name="Pangilinan J."/>
            <person name="Larsson K.H."/>
            <person name="Matsuura K."/>
            <person name="Barry K."/>
            <person name="Labutti K."/>
            <person name="Kuo R."/>
            <person name="Ohm R.A."/>
            <person name="Bhattacharya S.S."/>
            <person name="Shirouzu T."/>
            <person name="Yoshinaga Y."/>
            <person name="Martin F.M."/>
            <person name="Grigoriev I.V."/>
            <person name="Hibbett D.S."/>
        </authorList>
    </citation>
    <scope>NUCLEOTIDE SEQUENCE [LARGE SCALE GENOMIC DNA]</scope>
    <source>
        <strain evidence="3 4">TUFC12733</strain>
    </source>
</reference>
<keyword evidence="2" id="KW-0812">Transmembrane</keyword>
<dbReference type="PANTHER" id="PTHR42101">
    <property type="entry name" value="CHROMOSOME 16, WHOLE GENOME SHOTGUN SEQUENCE"/>
    <property type="match status" value="1"/>
</dbReference>
<dbReference type="Pfam" id="PF06772">
    <property type="entry name" value="LtrA"/>
    <property type="match status" value="1"/>
</dbReference>
<gene>
    <name evidence="3" type="ORF">CALVIDRAFT_530040</name>
</gene>
<feature type="transmembrane region" description="Helical" evidence="2">
    <location>
        <begin position="180"/>
        <end position="199"/>
    </location>
</feature>
<protein>
    <submittedName>
        <fullName evidence="3">Uncharacterized protein</fullName>
    </submittedName>
</protein>
<feature type="transmembrane region" description="Helical" evidence="2">
    <location>
        <begin position="146"/>
        <end position="168"/>
    </location>
</feature>
<proteinExistence type="predicted"/>
<organism evidence="3 4">
    <name type="scientific">Calocera viscosa (strain TUFC12733)</name>
    <dbReference type="NCBI Taxonomy" id="1330018"/>
    <lineage>
        <taxon>Eukaryota</taxon>
        <taxon>Fungi</taxon>
        <taxon>Dikarya</taxon>
        <taxon>Basidiomycota</taxon>
        <taxon>Agaricomycotina</taxon>
        <taxon>Dacrymycetes</taxon>
        <taxon>Dacrymycetales</taxon>
        <taxon>Dacrymycetaceae</taxon>
        <taxon>Calocera</taxon>
    </lineage>
</organism>
<dbReference type="InterPro" id="IPR010640">
    <property type="entry name" value="Low_temperature_requirement_A"/>
</dbReference>
<accession>A0A167IDZ4</accession>
<dbReference type="OrthoDB" id="3243926at2759"/>
<dbReference type="EMBL" id="KV417309">
    <property type="protein sequence ID" value="KZO92553.1"/>
    <property type="molecule type" value="Genomic_DNA"/>
</dbReference>
<keyword evidence="2" id="KW-0472">Membrane</keyword>
<feature type="transmembrane region" description="Helical" evidence="2">
    <location>
        <begin position="219"/>
        <end position="237"/>
    </location>
</feature>
<dbReference type="Proteomes" id="UP000076738">
    <property type="component" value="Unassembled WGS sequence"/>
</dbReference>
<feature type="region of interest" description="Disordered" evidence="1">
    <location>
        <begin position="527"/>
        <end position="577"/>
    </location>
</feature>
<dbReference type="PANTHER" id="PTHR42101:SF1">
    <property type="entry name" value="LOW TEMPERATURE REQUIREMENT A"/>
    <property type="match status" value="1"/>
</dbReference>
<keyword evidence="2" id="KW-1133">Transmembrane helix</keyword>
<feature type="compositionally biased region" description="Basic and acidic residues" evidence="1">
    <location>
        <begin position="802"/>
        <end position="811"/>
    </location>
</feature>
<evidence type="ECO:0000256" key="1">
    <source>
        <dbReference type="SAM" id="MobiDB-lite"/>
    </source>
</evidence>
<keyword evidence="4" id="KW-1185">Reference proteome</keyword>